<dbReference type="RefSeq" id="WP_141636961.1">
    <property type="nucleotide sequence ID" value="NZ_VIGB01000003.1"/>
</dbReference>
<evidence type="ECO:0000313" key="12">
    <source>
        <dbReference type="EMBL" id="TQF06546.1"/>
    </source>
</evidence>
<dbReference type="SUPFAM" id="SSF53383">
    <property type="entry name" value="PLP-dependent transferases"/>
    <property type="match status" value="2"/>
</dbReference>
<dbReference type="Proteomes" id="UP000319103">
    <property type="component" value="Unassembled WGS sequence"/>
</dbReference>
<dbReference type="Pfam" id="PF02347">
    <property type="entry name" value="GDC-P"/>
    <property type="match status" value="2"/>
</dbReference>
<proteinExistence type="inferred from homology"/>
<dbReference type="Gene3D" id="3.90.1150.10">
    <property type="entry name" value="Aspartate Aminotransferase, domain 1"/>
    <property type="match status" value="2"/>
</dbReference>
<evidence type="ECO:0000313" key="13">
    <source>
        <dbReference type="Proteomes" id="UP000319103"/>
    </source>
</evidence>
<reference evidence="12 13" key="1">
    <citation type="submission" date="2019-06" db="EMBL/GenBank/DDBJ databases">
        <title>Description of Kitasatospora acidophila sp. nov. isolated from pine grove soil, and reclassification of Streptomyces novaecaesareae to Kitasatospora novaeceasareae comb. nov.</title>
        <authorList>
            <person name="Kim M.J."/>
        </authorList>
    </citation>
    <scope>NUCLEOTIDE SEQUENCE [LARGE SCALE GENOMIC DNA]</scope>
    <source>
        <strain evidence="12 13">MMS16-CNU292</strain>
    </source>
</reference>
<dbReference type="EMBL" id="VIGB01000003">
    <property type="protein sequence ID" value="TQF06546.1"/>
    <property type="molecule type" value="Genomic_DNA"/>
</dbReference>
<evidence type="ECO:0000256" key="6">
    <source>
        <dbReference type="ARBA" id="ARBA00023002"/>
    </source>
</evidence>
<dbReference type="FunFam" id="3.40.640.10:FF:000007">
    <property type="entry name" value="glycine dehydrogenase (Decarboxylating), mitochondrial"/>
    <property type="match status" value="1"/>
</dbReference>
<sequence>MTDQPTAGRSQNATLADLEAASPFQSRHIGPDAAAQEKMLAQVGFGSLAELSTAAVPEAIRSITALDLPAGRTEAQVLAELRELAGHNQVLTSMIGLGYYGTFTPPVILRNVMENPAWYTAYTPYQPEISQGRLEALLNFQTLVSDLTGLPTSGSSLLDEGTAAAEAMALARRVTKVKGGVFLVDVDTLPQTLAVIRTRAVPTGVEVVVADLSAGIPAEIAERGVFGVLLQYPGASGAVRDLTPVIEQAHGLGAIVAVAADLLALTLLKSPGELGADIACGTSQRFGVPMGFGGPHAGYLSVRAEYARSLPGRLVGVSVDADGHRAYRLALQTREQHIRREKATSNICTAQVLLAVMASMYAVYHGPDGLADIARRTHRYAAALAEGLRAGGVELAHGAFFDTVTAKVPGRAVEVVAAARAEGVNLHQADADTVSISCDETTTREHLEIVWAAFGVVGAEVAEAADTLPAGLLRSDEYLTHPVFHSHRSETAMLRYLRRLSDRDYALDRGMIPLGSCTMKLNATTEMEAVTWPEFGQLHPFAPIDQAQGYLTLIRELEQQLVEVTGYDAVSIQPNAGSQGEFAGLLAVRAYHLANGDTQRDVCLIPSSAHGTNAASAVMAGMRVVVVKTMADGDVDVEDLKAKITQHRDQLAVLMVTYPSTHGVYETQITEICGLVHEAGGQVYVDGANLNALVGLAKPGKFGADVSHLNLHKTFCIPHGGGGPGVGPVAVRAHLAPYLPNHPLQSEAGPATGVGPISAAPWGSAAILPISWAYVRLMGGEGLKRATQVAVLNANYIAKRLAPHFPVLYTGPGGLVAHECIIDLRPLTKETGVTVDDIAKRLIDYGFHAPTMSFPVAGTLMIEPTESEDLHEIDRFCEAMIEIRAEIDKVGSGEWAADDNPLRNAPHTAANLAGDWKHGYSRQEAVFPAGVNPADKYWPPVGRIDGAYGDRNLVCSCPPLDEYGV</sequence>
<evidence type="ECO:0000256" key="5">
    <source>
        <dbReference type="ARBA" id="ARBA00022898"/>
    </source>
</evidence>
<dbReference type="FunFam" id="3.40.640.10:FF:000005">
    <property type="entry name" value="Glycine dehydrogenase (decarboxylating), mitochondrial"/>
    <property type="match status" value="1"/>
</dbReference>
<dbReference type="GO" id="GO:0005829">
    <property type="term" value="C:cytosol"/>
    <property type="evidence" value="ECO:0007669"/>
    <property type="project" value="TreeGrafter"/>
</dbReference>
<keyword evidence="13" id="KW-1185">Reference proteome</keyword>
<evidence type="ECO:0000259" key="10">
    <source>
        <dbReference type="Pfam" id="PF02347"/>
    </source>
</evidence>
<evidence type="ECO:0000256" key="2">
    <source>
        <dbReference type="ARBA" id="ARBA00003788"/>
    </source>
</evidence>
<evidence type="ECO:0000256" key="8">
    <source>
        <dbReference type="HAMAP-Rule" id="MF_00711"/>
    </source>
</evidence>
<organism evidence="12 13">
    <name type="scientific">Kitasatospora acidiphila</name>
    <dbReference type="NCBI Taxonomy" id="2567942"/>
    <lineage>
        <taxon>Bacteria</taxon>
        <taxon>Bacillati</taxon>
        <taxon>Actinomycetota</taxon>
        <taxon>Actinomycetes</taxon>
        <taxon>Kitasatosporales</taxon>
        <taxon>Streptomycetaceae</taxon>
        <taxon>Kitasatospora</taxon>
    </lineage>
</organism>
<keyword evidence="5 8" id="KW-0663">Pyridoxal phosphate</keyword>
<dbReference type="NCBIfam" id="NF003346">
    <property type="entry name" value="PRK04366.1"/>
    <property type="match status" value="1"/>
</dbReference>
<gene>
    <name evidence="8 12" type="primary">gcvP</name>
    <name evidence="12" type="ORF">E6W39_35590</name>
</gene>
<comment type="catalytic activity">
    <reaction evidence="7 8">
        <text>N(6)-[(R)-lipoyl]-L-lysyl-[glycine-cleavage complex H protein] + glycine + H(+) = N(6)-[(R)-S(8)-aminomethyldihydrolipoyl]-L-lysyl-[glycine-cleavage complex H protein] + CO2</text>
        <dbReference type="Rhea" id="RHEA:24304"/>
        <dbReference type="Rhea" id="RHEA-COMP:10494"/>
        <dbReference type="Rhea" id="RHEA-COMP:10495"/>
        <dbReference type="ChEBI" id="CHEBI:15378"/>
        <dbReference type="ChEBI" id="CHEBI:16526"/>
        <dbReference type="ChEBI" id="CHEBI:57305"/>
        <dbReference type="ChEBI" id="CHEBI:83099"/>
        <dbReference type="ChEBI" id="CHEBI:83143"/>
        <dbReference type="EC" id="1.4.4.2"/>
    </reaction>
</comment>
<dbReference type="Pfam" id="PF21478">
    <property type="entry name" value="GcvP2_C"/>
    <property type="match status" value="1"/>
</dbReference>
<dbReference type="CDD" id="cd00613">
    <property type="entry name" value="GDC-P"/>
    <property type="match status" value="2"/>
</dbReference>
<evidence type="ECO:0000256" key="3">
    <source>
        <dbReference type="ARBA" id="ARBA00010756"/>
    </source>
</evidence>
<accession>A0A540WC17</accession>
<dbReference type="PANTHER" id="PTHR11773">
    <property type="entry name" value="GLYCINE DEHYDROGENASE, DECARBOXYLATING"/>
    <property type="match status" value="1"/>
</dbReference>
<dbReference type="GO" id="GO:0016594">
    <property type="term" value="F:glycine binding"/>
    <property type="evidence" value="ECO:0007669"/>
    <property type="project" value="TreeGrafter"/>
</dbReference>
<protein>
    <recommendedName>
        <fullName evidence="8">Glycine dehydrogenase (decarboxylating)</fullName>
        <ecNumber evidence="8">1.4.4.2</ecNumber>
    </recommendedName>
    <alternativeName>
        <fullName evidence="8">Glycine cleavage system P-protein</fullName>
    </alternativeName>
    <alternativeName>
        <fullName evidence="8">Glycine decarboxylase</fullName>
    </alternativeName>
    <alternativeName>
        <fullName evidence="8">Glycine dehydrogenase (aminomethyl-transferring)</fullName>
    </alternativeName>
</protein>
<feature type="domain" description="Glycine cleavage system P-protein N-terminal" evidence="10">
    <location>
        <begin position="484"/>
        <end position="740"/>
    </location>
</feature>
<dbReference type="AlphaFoldDB" id="A0A540WC17"/>
<feature type="modified residue" description="N6-(pyridoxal phosphate)lysine" evidence="8 9">
    <location>
        <position position="713"/>
    </location>
</feature>
<evidence type="ECO:0000256" key="4">
    <source>
        <dbReference type="ARBA" id="ARBA00011690"/>
    </source>
</evidence>
<dbReference type="GO" id="GO:0005960">
    <property type="term" value="C:glycine cleavage complex"/>
    <property type="evidence" value="ECO:0007669"/>
    <property type="project" value="TreeGrafter"/>
</dbReference>
<dbReference type="HAMAP" id="MF_00711">
    <property type="entry name" value="GcvP"/>
    <property type="match status" value="1"/>
</dbReference>
<dbReference type="PANTHER" id="PTHR11773:SF1">
    <property type="entry name" value="GLYCINE DEHYDROGENASE (DECARBOXYLATING), MITOCHONDRIAL"/>
    <property type="match status" value="1"/>
</dbReference>
<dbReference type="GO" id="GO:0030170">
    <property type="term" value="F:pyridoxal phosphate binding"/>
    <property type="evidence" value="ECO:0007669"/>
    <property type="project" value="TreeGrafter"/>
</dbReference>
<evidence type="ECO:0000256" key="1">
    <source>
        <dbReference type="ARBA" id="ARBA00001933"/>
    </source>
</evidence>
<feature type="domain" description="Glycine dehydrogenase C-terminal" evidence="11">
    <location>
        <begin position="786"/>
        <end position="907"/>
    </location>
</feature>
<dbReference type="InterPro" id="IPR049315">
    <property type="entry name" value="GDC-P_N"/>
</dbReference>
<keyword evidence="6 8" id="KW-0560">Oxidoreductase</keyword>
<dbReference type="OrthoDB" id="9801272at2"/>
<dbReference type="NCBIfam" id="TIGR00461">
    <property type="entry name" value="gcvP"/>
    <property type="match status" value="1"/>
</dbReference>
<comment type="similarity">
    <text evidence="3 8">Belongs to the GcvP family.</text>
</comment>
<dbReference type="InterPro" id="IPR015421">
    <property type="entry name" value="PyrdxlP-dep_Trfase_major"/>
</dbReference>
<dbReference type="InterPro" id="IPR003437">
    <property type="entry name" value="GcvP"/>
</dbReference>
<evidence type="ECO:0000259" key="11">
    <source>
        <dbReference type="Pfam" id="PF21478"/>
    </source>
</evidence>
<comment type="caution">
    <text evidence="12">The sequence shown here is derived from an EMBL/GenBank/DDBJ whole genome shotgun (WGS) entry which is preliminary data.</text>
</comment>
<dbReference type="FunFam" id="3.90.1150.10:FF:000007">
    <property type="entry name" value="Glycine dehydrogenase (decarboxylating), mitochondrial"/>
    <property type="match status" value="1"/>
</dbReference>
<dbReference type="InterPro" id="IPR020581">
    <property type="entry name" value="GDC_P"/>
</dbReference>
<dbReference type="EC" id="1.4.4.2" evidence="8"/>
<dbReference type="InterPro" id="IPR049316">
    <property type="entry name" value="GDC-P_C"/>
</dbReference>
<name>A0A540WC17_9ACTN</name>
<comment type="function">
    <text evidence="2 8">The glycine cleavage system catalyzes the degradation of glycine. The P protein binds the alpha-amino group of glycine through its pyridoxal phosphate cofactor; CO(2) is released and the remaining methylamine moiety is then transferred to the lipoamide cofactor of the H protein.</text>
</comment>
<evidence type="ECO:0000256" key="9">
    <source>
        <dbReference type="PIRSR" id="PIRSR603437-50"/>
    </source>
</evidence>
<comment type="subunit">
    <text evidence="4 8">The glycine cleavage system is composed of four proteins: P, T, L and H.</text>
</comment>
<dbReference type="GO" id="GO:0019464">
    <property type="term" value="P:glycine decarboxylation via glycine cleavage system"/>
    <property type="evidence" value="ECO:0007669"/>
    <property type="project" value="UniProtKB-UniRule"/>
</dbReference>
<dbReference type="GO" id="GO:0004375">
    <property type="term" value="F:glycine dehydrogenase (decarboxylating) activity"/>
    <property type="evidence" value="ECO:0007669"/>
    <property type="project" value="UniProtKB-EC"/>
</dbReference>
<comment type="cofactor">
    <cofactor evidence="1 8 9">
        <name>pyridoxal 5'-phosphate</name>
        <dbReference type="ChEBI" id="CHEBI:597326"/>
    </cofactor>
</comment>
<dbReference type="InterPro" id="IPR015422">
    <property type="entry name" value="PyrdxlP-dep_Trfase_small"/>
</dbReference>
<dbReference type="InterPro" id="IPR015424">
    <property type="entry name" value="PyrdxlP-dep_Trfase"/>
</dbReference>
<dbReference type="Gene3D" id="3.40.640.10">
    <property type="entry name" value="Type I PLP-dependent aspartate aminotransferase-like (Major domain)"/>
    <property type="match status" value="2"/>
</dbReference>
<evidence type="ECO:0000256" key="7">
    <source>
        <dbReference type="ARBA" id="ARBA00049026"/>
    </source>
</evidence>
<feature type="domain" description="Glycine cleavage system P-protein N-terminal" evidence="10">
    <location>
        <begin position="27"/>
        <end position="454"/>
    </location>
</feature>